<name>A0A1J1IB05_9DIPT</name>
<organism evidence="2 3">
    <name type="scientific">Clunio marinus</name>
    <dbReference type="NCBI Taxonomy" id="568069"/>
    <lineage>
        <taxon>Eukaryota</taxon>
        <taxon>Metazoa</taxon>
        <taxon>Ecdysozoa</taxon>
        <taxon>Arthropoda</taxon>
        <taxon>Hexapoda</taxon>
        <taxon>Insecta</taxon>
        <taxon>Pterygota</taxon>
        <taxon>Neoptera</taxon>
        <taxon>Endopterygota</taxon>
        <taxon>Diptera</taxon>
        <taxon>Nematocera</taxon>
        <taxon>Chironomoidea</taxon>
        <taxon>Chironomidae</taxon>
        <taxon>Clunio</taxon>
    </lineage>
</organism>
<feature type="region of interest" description="Disordered" evidence="1">
    <location>
        <begin position="1"/>
        <end position="33"/>
    </location>
</feature>
<dbReference type="AlphaFoldDB" id="A0A1J1IB05"/>
<evidence type="ECO:0000313" key="3">
    <source>
        <dbReference type="Proteomes" id="UP000183832"/>
    </source>
</evidence>
<accession>A0A1J1IB05</accession>
<protein>
    <submittedName>
        <fullName evidence="2">CLUMA_CG009579, isoform A</fullName>
    </submittedName>
</protein>
<evidence type="ECO:0000313" key="2">
    <source>
        <dbReference type="EMBL" id="CRK96150.1"/>
    </source>
</evidence>
<dbReference type="Proteomes" id="UP000183832">
    <property type="component" value="Unassembled WGS sequence"/>
</dbReference>
<keyword evidence="3" id="KW-1185">Reference proteome</keyword>
<gene>
    <name evidence="2" type="ORF">CLUMA_CG009579</name>
</gene>
<sequence>MKQEGGKREKAEAHHVPATKGKKTEKEEENQNLQTTFWSKAKYFKGDHVKPSNALSHVQH</sequence>
<proteinExistence type="predicted"/>
<feature type="compositionally biased region" description="Basic and acidic residues" evidence="1">
    <location>
        <begin position="1"/>
        <end position="15"/>
    </location>
</feature>
<evidence type="ECO:0000256" key="1">
    <source>
        <dbReference type="SAM" id="MobiDB-lite"/>
    </source>
</evidence>
<reference evidence="2 3" key="1">
    <citation type="submission" date="2015-04" db="EMBL/GenBank/DDBJ databases">
        <authorList>
            <person name="Syromyatnikov M.Y."/>
            <person name="Popov V.N."/>
        </authorList>
    </citation>
    <scope>NUCLEOTIDE SEQUENCE [LARGE SCALE GENOMIC DNA]</scope>
</reference>
<dbReference type="EMBL" id="CVRI01000043">
    <property type="protein sequence ID" value="CRK96150.1"/>
    <property type="molecule type" value="Genomic_DNA"/>
</dbReference>